<reference evidence="2 3" key="1">
    <citation type="submission" date="2016-11" db="EMBL/GenBank/DDBJ databases">
        <authorList>
            <person name="Varghese N."/>
            <person name="Submissions S."/>
        </authorList>
    </citation>
    <scope>NUCLEOTIDE SEQUENCE [LARGE SCALE GENOMIC DNA]</scope>
    <source>
        <strain evidence="2 3">DSM 29620</strain>
    </source>
</reference>
<organism evidence="2 3">
    <name type="scientific">Lutimaribacter pacificus</name>
    <dbReference type="NCBI Taxonomy" id="391948"/>
    <lineage>
        <taxon>Bacteria</taxon>
        <taxon>Pseudomonadati</taxon>
        <taxon>Pseudomonadota</taxon>
        <taxon>Alphaproteobacteria</taxon>
        <taxon>Rhodobacterales</taxon>
        <taxon>Roseobacteraceae</taxon>
        <taxon>Lutimaribacter</taxon>
    </lineage>
</organism>
<evidence type="ECO:0000259" key="1">
    <source>
        <dbReference type="Pfam" id="PF01755"/>
    </source>
</evidence>
<dbReference type="RefSeq" id="WP_149787853.1">
    <property type="nucleotide sequence ID" value="NZ_FNIO01000003.1"/>
</dbReference>
<dbReference type="Proteomes" id="UP000324252">
    <property type="component" value="Unassembled WGS sequence"/>
</dbReference>
<dbReference type="GO" id="GO:0016740">
    <property type="term" value="F:transferase activity"/>
    <property type="evidence" value="ECO:0007669"/>
    <property type="project" value="UniProtKB-KW"/>
</dbReference>
<protein>
    <submittedName>
        <fullName evidence="2">Glycosyl transferase, family 25</fullName>
    </submittedName>
</protein>
<sequence length="255" mass="28444">MTSLLTLVINLDDSTDRMALAGRLLDEAGIAFERLPACDARNIPLDELEGYDEARAIAFYGRPLTGGEVGCFKSHVRAVQRFLQSDAGYALVVEDDMTIPKGAKAVLDALIARLDRDEPGNWEIVNLGRPPGPFRTGLGQVDGHRLYHAAYFPITTTGLLWSRRGAEAFLREAAFATAPIDHFLRHHFCRRGTGFALDPALIAPSGSDSVINSAPARRDGRSRRKTRARGYLWKEFRRQTANYLSSIKHRLRRIR</sequence>
<dbReference type="CDD" id="cd06532">
    <property type="entry name" value="Glyco_transf_25"/>
    <property type="match status" value="1"/>
</dbReference>
<gene>
    <name evidence="2" type="ORF">SAMN05444142_102175</name>
</gene>
<evidence type="ECO:0000313" key="3">
    <source>
        <dbReference type="Proteomes" id="UP000324252"/>
    </source>
</evidence>
<keyword evidence="3" id="KW-1185">Reference proteome</keyword>
<feature type="domain" description="Glycosyl transferase family 25" evidence="1">
    <location>
        <begin position="7"/>
        <end position="115"/>
    </location>
</feature>
<accession>A0A1H0GC68</accession>
<dbReference type="EMBL" id="FQZZ01000002">
    <property type="protein sequence ID" value="SHJ86870.1"/>
    <property type="molecule type" value="Genomic_DNA"/>
</dbReference>
<dbReference type="AlphaFoldDB" id="A0A1H0GC68"/>
<name>A0A1H0GC68_9RHOB</name>
<evidence type="ECO:0000313" key="2">
    <source>
        <dbReference type="EMBL" id="SHJ86870.1"/>
    </source>
</evidence>
<proteinExistence type="predicted"/>
<dbReference type="InterPro" id="IPR002654">
    <property type="entry name" value="Glyco_trans_25"/>
</dbReference>
<dbReference type="Pfam" id="PF01755">
    <property type="entry name" value="Glyco_transf_25"/>
    <property type="match status" value="1"/>
</dbReference>
<keyword evidence="2" id="KW-0808">Transferase</keyword>
<dbReference type="OrthoDB" id="259382at2"/>